<dbReference type="KEGG" id="mcos:GM418_08750"/>
<evidence type="ECO:0000256" key="8">
    <source>
        <dbReference type="ARBA" id="ARBA00044926"/>
    </source>
</evidence>
<sequence length="217" mass="24705">MFAVVFDMDGVIVDNGEFHYLAWKRFCYNHQIPFSKEKFRKAFFGRINEQVLPILFNKELTKDEIQKLGSEKEKIYREIYKPELKPVPGLVLFLNELKENNIPVAVATSASPENVDFVLDGLNIKYYFDVIVDDSMVTKGKPDPEIYLKAAQLLKKASKNCIVFEDSLSGTKAALDAGSKVVAITTSLKADEHKYAKHIFSDFSEISLNFICTEIFN</sequence>
<dbReference type="PANTHER" id="PTHR46193:SF18">
    <property type="entry name" value="HEXITOL PHOSPHATASE B"/>
    <property type="match status" value="1"/>
</dbReference>
<comment type="cofactor">
    <cofactor evidence="1">
        <name>Mg(2+)</name>
        <dbReference type="ChEBI" id="CHEBI:18420"/>
    </cofactor>
</comment>
<proteinExistence type="inferred from homology"/>
<keyword evidence="3" id="KW-0597">Phosphoprotein</keyword>
<dbReference type="NCBIfam" id="TIGR02009">
    <property type="entry name" value="PGMB-YQAB-SF"/>
    <property type="match status" value="1"/>
</dbReference>
<keyword evidence="4" id="KW-0479">Metal-binding</keyword>
<keyword evidence="5" id="KW-0460">Magnesium</keyword>
<dbReference type="SFLD" id="SFLDG01129">
    <property type="entry name" value="C1.5:_HAD__Beta-PGM__Phosphata"/>
    <property type="match status" value="1"/>
</dbReference>
<dbReference type="InterPro" id="IPR036412">
    <property type="entry name" value="HAD-like_sf"/>
</dbReference>
<dbReference type="InterPro" id="IPR023198">
    <property type="entry name" value="PGP-like_dom2"/>
</dbReference>
<evidence type="ECO:0000256" key="7">
    <source>
        <dbReference type="ARBA" id="ARBA00023277"/>
    </source>
</evidence>
<evidence type="ECO:0000256" key="10">
    <source>
        <dbReference type="ARBA" id="ARBA00044991"/>
    </source>
</evidence>
<evidence type="ECO:0000256" key="9">
    <source>
        <dbReference type="ARBA" id="ARBA00044968"/>
    </source>
</evidence>
<keyword evidence="11" id="KW-0378">Hydrolase</keyword>
<comment type="similarity">
    <text evidence="2">Belongs to the HAD-like hydrolase superfamily. CbbY/CbbZ/Gph/YieH family.</text>
</comment>
<dbReference type="InterPro" id="IPR051600">
    <property type="entry name" value="Beta-PGM-like"/>
</dbReference>
<keyword evidence="6" id="KW-0413">Isomerase</keyword>
<dbReference type="Proteomes" id="UP000428260">
    <property type="component" value="Chromosome"/>
</dbReference>
<protein>
    <recommendedName>
        <fullName evidence="10">Beta-phosphoglucomutase</fullName>
        <ecNumber evidence="9">5.4.2.6</ecNumber>
    </recommendedName>
</protein>
<dbReference type="GO" id="GO:0046872">
    <property type="term" value="F:metal ion binding"/>
    <property type="evidence" value="ECO:0007669"/>
    <property type="project" value="UniProtKB-KW"/>
</dbReference>
<keyword evidence="7" id="KW-0119">Carbohydrate metabolism</keyword>
<dbReference type="RefSeq" id="WP_158865173.1">
    <property type="nucleotide sequence ID" value="NZ_CP046401.1"/>
</dbReference>
<dbReference type="PANTHER" id="PTHR46193">
    <property type="entry name" value="6-PHOSPHOGLUCONATE PHOSPHATASE"/>
    <property type="match status" value="1"/>
</dbReference>
<dbReference type="Gene3D" id="1.10.150.240">
    <property type="entry name" value="Putative phosphatase, domain 2"/>
    <property type="match status" value="1"/>
</dbReference>
<reference evidence="11 12" key="1">
    <citation type="submission" date="2019-11" db="EMBL/GenBank/DDBJ databases">
        <authorList>
            <person name="Zheng R.K."/>
            <person name="Sun C.M."/>
        </authorList>
    </citation>
    <scope>NUCLEOTIDE SEQUENCE [LARGE SCALE GENOMIC DNA]</scope>
    <source>
        <strain evidence="11 12">WC007</strain>
    </source>
</reference>
<dbReference type="GO" id="GO:0016787">
    <property type="term" value="F:hydrolase activity"/>
    <property type="evidence" value="ECO:0007669"/>
    <property type="project" value="UniProtKB-KW"/>
</dbReference>
<dbReference type="SFLD" id="SFLDS00003">
    <property type="entry name" value="Haloacid_Dehalogenase"/>
    <property type="match status" value="1"/>
</dbReference>
<dbReference type="PRINTS" id="PR00413">
    <property type="entry name" value="HADHALOGNASE"/>
</dbReference>
<accession>A0A6I6JX85</accession>
<dbReference type="EC" id="5.4.2.6" evidence="9"/>
<dbReference type="CDD" id="cd07505">
    <property type="entry name" value="HAD_BPGM-like"/>
    <property type="match status" value="1"/>
</dbReference>
<dbReference type="AlphaFoldDB" id="A0A6I6JX85"/>
<evidence type="ECO:0000256" key="2">
    <source>
        <dbReference type="ARBA" id="ARBA00006171"/>
    </source>
</evidence>
<dbReference type="NCBIfam" id="TIGR01509">
    <property type="entry name" value="HAD-SF-IA-v3"/>
    <property type="match status" value="1"/>
</dbReference>
<evidence type="ECO:0000256" key="5">
    <source>
        <dbReference type="ARBA" id="ARBA00022842"/>
    </source>
</evidence>
<evidence type="ECO:0000256" key="1">
    <source>
        <dbReference type="ARBA" id="ARBA00001946"/>
    </source>
</evidence>
<dbReference type="InterPro" id="IPR023214">
    <property type="entry name" value="HAD_sf"/>
</dbReference>
<evidence type="ECO:0000256" key="4">
    <source>
        <dbReference type="ARBA" id="ARBA00022723"/>
    </source>
</evidence>
<keyword evidence="12" id="KW-1185">Reference proteome</keyword>
<evidence type="ECO:0000313" key="11">
    <source>
        <dbReference type="EMBL" id="QGY43743.1"/>
    </source>
</evidence>
<dbReference type="SFLD" id="SFLDG01135">
    <property type="entry name" value="C1.5.6:_HAD__Beta-PGM__Phospha"/>
    <property type="match status" value="1"/>
</dbReference>
<dbReference type="Pfam" id="PF00702">
    <property type="entry name" value="Hydrolase"/>
    <property type="match status" value="1"/>
</dbReference>
<evidence type="ECO:0000256" key="6">
    <source>
        <dbReference type="ARBA" id="ARBA00023235"/>
    </source>
</evidence>
<comment type="catalytic activity">
    <reaction evidence="8">
        <text>beta-D-glucose 1-phosphate = beta-D-glucose 6-phosphate</text>
        <dbReference type="Rhea" id="RHEA:20113"/>
        <dbReference type="ChEBI" id="CHEBI:57684"/>
        <dbReference type="ChEBI" id="CHEBI:58247"/>
        <dbReference type="EC" id="5.4.2.6"/>
    </reaction>
</comment>
<evidence type="ECO:0000313" key="12">
    <source>
        <dbReference type="Proteomes" id="UP000428260"/>
    </source>
</evidence>
<name>A0A6I6JX85_9BACT</name>
<dbReference type="SUPFAM" id="SSF56784">
    <property type="entry name" value="HAD-like"/>
    <property type="match status" value="1"/>
</dbReference>
<evidence type="ECO:0000256" key="3">
    <source>
        <dbReference type="ARBA" id="ARBA00022553"/>
    </source>
</evidence>
<organism evidence="11 12">
    <name type="scientific">Maribellus comscasis</name>
    <dbReference type="NCBI Taxonomy" id="2681766"/>
    <lineage>
        <taxon>Bacteria</taxon>
        <taxon>Pseudomonadati</taxon>
        <taxon>Bacteroidota</taxon>
        <taxon>Bacteroidia</taxon>
        <taxon>Marinilabiliales</taxon>
        <taxon>Prolixibacteraceae</taxon>
        <taxon>Maribellus</taxon>
    </lineage>
</organism>
<dbReference type="GO" id="GO:0008801">
    <property type="term" value="F:beta-phosphoglucomutase activity"/>
    <property type="evidence" value="ECO:0007669"/>
    <property type="project" value="UniProtKB-EC"/>
</dbReference>
<dbReference type="InterPro" id="IPR010976">
    <property type="entry name" value="B-phosphoglucomutase_hydrolase"/>
</dbReference>
<dbReference type="Gene3D" id="3.40.50.1000">
    <property type="entry name" value="HAD superfamily/HAD-like"/>
    <property type="match status" value="1"/>
</dbReference>
<dbReference type="EMBL" id="CP046401">
    <property type="protein sequence ID" value="QGY43743.1"/>
    <property type="molecule type" value="Genomic_DNA"/>
</dbReference>
<dbReference type="InterPro" id="IPR006439">
    <property type="entry name" value="HAD-SF_hydro_IA"/>
</dbReference>
<gene>
    <name evidence="11" type="ORF">GM418_08750</name>
</gene>